<evidence type="ECO:0000313" key="3">
    <source>
        <dbReference type="Proteomes" id="UP000012249"/>
    </source>
</evidence>
<accession>N1TZE8</accession>
<protein>
    <submittedName>
        <fullName evidence="2">Uncharacterized protein</fullName>
    </submittedName>
</protein>
<feature type="transmembrane region" description="Helical" evidence="1">
    <location>
        <begin position="121"/>
        <end position="138"/>
    </location>
</feature>
<comment type="caution">
    <text evidence="2">The sequence shown here is derived from an EMBL/GenBank/DDBJ whole genome shotgun (WGS) entry which is preliminary data.</text>
</comment>
<keyword evidence="1" id="KW-0472">Membrane</keyword>
<keyword evidence="1" id="KW-0812">Transmembrane</keyword>
<organism evidence="2 3">
    <name type="scientific">Leptospira weilii str. Ecochallenge</name>
    <dbReference type="NCBI Taxonomy" id="1049986"/>
    <lineage>
        <taxon>Bacteria</taxon>
        <taxon>Pseudomonadati</taxon>
        <taxon>Spirochaetota</taxon>
        <taxon>Spirochaetia</taxon>
        <taxon>Leptospirales</taxon>
        <taxon>Leptospiraceae</taxon>
        <taxon>Leptospira</taxon>
    </lineage>
</organism>
<feature type="transmembrane region" description="Helical" evidence="1">
    <location>
        <begin position="79"/>
        <end position="101"/>
    </location>
</feature>
<evidence type="ECO:0000256" key="1">
    <source>
        <dbReference type="SAM" id="Phobius"/>
    </source>
</evidence>
<dbReference type="Proteomes" id="UP000012249">
    <property type="component" value="Unassembled WGS sequence"/>
</dbReference>
<proteinExistence type="predicted"/>
<feature type="transmembrane region" description="Helical" evidence="1">
    <location>
        <begin position="150"/>
        <end position="174"/>
    </location>
</feature>
<sequence>MIFLTLLLLERFFVYFNAPPFKGFGILDTVYLPGISSRYAFGLSLDFLGSWMLAVLYFLAEESSSHESDSPVKYWRQGLFAGVFLNIILFLIQGLIGHSVIPFTPMVGAYYSVSGFFADTGSLNWLFPLLIAYFFYYLHSRSWRSHTKIVLSLGLVLPFLVLGKHFSAGSWILFLPF</sequence>
<gene>
    <name evidence="2" type="ORF">LEP1GSC043_4631</name>
</gene>
<reference evidence="2 3" key="1">
    <citation type="submission" date="2013-02" db="EMBL/GenBank/DDBJ databases">
        <authorList>
            <person name="Harkins D.M."/>
            <person name="Durkin A.S."/>
            <person name="Brinkac L.M."/>
            <person name="Haft D.H."/>
            <person name="Selengut J.D."/>
            <person name="Sanka R."/>
            <person name="DePew J."/>
            <person name="Purushe J."/>
            <person name="Haake D.A."/>
            <person name="Matsunaga J."/>
            <person name="Vinetz J.M."/>
            <person name="Sutton G.G."/>
            <person name="Nierman W.C."/>
            <person name="Fouts D.E."/>
        </authorList>
    </citation>
    <scope>NUCLEOTIDE SEQUENCE [LARGE SCALE GENOMIC DNA]</scope>
    <source>
        <strain evidence="2 3">Ecochallenge</strain>
    </source>
</reference>
<evidence type="ECO:0000313" key="2">
    <source>
        <dbReference type="EMBL" id="EMY13658.1"/>
    </source>
</evidence>
<name>N1TZE8_9LEPT</name>
<keyword evidence="1" id="KW-1133">Transmembrane helix</keyword>
<feature type="transmembrane region" description="Helical" evidence="1">
    <location>
        <begin position="40"/>
        <end position="59"/>
    </location>
</feature>
<dbReference type="EMBL" id="AHMI02000226">
    <property type="protein sequence ID" value="EMY13658.1"/>
    <property type="molecule type" value="Genomic_DNA"/>
</dbReference>
<dbReference type="AlphaFoldDB" id="N1TZE8"/>